<dbReference type="PROSITE" id="PS50943">
    <property type="entry name" value="HTH_CROC1"/>
    <property type="match status" value="1"/>
</dbReference>
<dbReference type="InterPro" id="IPR036286">
    <property type="entry name" value="LexA/Signal_pep-like_sf"/>
</dbReference>
<evidence type="ECO:0000256" key="3">
    <source>
        <dbReference type="ARBA" id="ARBA00023163"/>
    </source>
</evidence>
<evidence type="ECO:0000256" key="1">
    <source>
        <dbReference type="ARBA" id="ARBA00023015"/>
    </source>
</evidence>
<dbReference type="PANTHER" id="PTHR40661:SF2">
    <property type="entry name" value="HTH-TYPE TRANSCRIPTIONAL REGULATOR PRTR"/>
    <property type="match status" value="1"/>
</dbReference>
<dbReference type="EMBL" id="BK032657">
    <property type="protein sequence ID" value="DAF53557.1"/>
    <property type="molecule type" value="Genomic_DNA"/>
</dbReference>
<evidence type="ECO:0000256" key="2">
    <source>
        <dbReference type="ARBA" id="ARBA00023125"/>
    </source>
</evidence>
<dbReference type="Gene3D" id="2.10.109.10">
    <property type="entry name" value="Umud Fragment, subunit A"/>
    <property type="match status" value="1"/>
</dbReference>
<dbReference type="Pfam" id="PF00717">
    <property type="entry name" value="Peptidase_S24"/>
    <property type="match status" value="1"/>
</dbReference>
<dbReference type="InterPro" id="IPR001387">
    <property type="entry name" value="Cro/C1-type_HTH"/>
</dbReference>
<dbReference type="CDD" id="cd00093">
    <property type="entry name" value="HTH_XRE"/>
    <property type="match status" value="1"/>
</dbReference>
<feature type="domain" description="HTH cro/C1-type" evidence="4">
    <location>
        <begin position="10"/>
        <end position="64"/>
    </location>
</feature>
<dbReference type="InterPro" id="IPR015927">
    <property type="entry name" value="Peptidase_S24_S26A/B/C"/>
</dbReference>
<dbReference type="InterPro" id="IPR039418">
    <property type="entry name" value="LexA-like"/>
</dbReference>
<evidence type="ECO:0000259" key="4">
    <source>
        <dbReference type="PROSITE" id="PS50943"/>
    </source>
</evidence>
<dbReference type="SUPFAM" id="SSF47413">
    <property type="entry name" value="lambda repressor-like DNA-binding domains"/>
    <property type="match status" value="1"/>
</dbReference>
<dbReference type="SMART" id="SM00530">
    <property type="entry name" value="HTH_XRE"/>
    <property type="match status" value="1"/>
</dbReference>
<dbReference type="Gene3D" id="1.10.260.40">
    <property type="entry name" value="lambda repressor-like DNA-binding domains"/>
    <property type="match status" value="1"/>
</dbReference>
<name>A0A8S5SR72_9CAUD</name>
<dbReference type="PANTHER" id="PTHR40661">
    <property type="match status" value="1"/>
</dbReference>
<proteinExistence type="predicted"/>
<dbReference type="GO" id="GO:0003677">
    <property type="term" value="F:DNA binding"/>
    <property type="evidence" value="ECO:0007669"/>
    <property type="project" value="UniProtKB-KW"/>
</dbReference>
<dbReference type="Pfam" id="PF01381">
    <property type="entry name" value="HTH_3"/>
    <property type="match status" value="1"/>
</dbReference>
<evidence type="ECO:0000313" key="5">
    <source>
        <dbReference type="EMBL" id="DAF53557.1"/>
    </source>
</evidence>
<protein>
    <submittedName>
        <fullName evidence="5">Repressor protein CI</fullName>
    </submittedName>
</protein>
<organism evidence="5">
    <name type="scientific">Siphoviridae sp. ctCfI1</name>
    <dbReference type="NCBI Taxonomy" id="2827809"/>
    <lineage>
        <taxon>Viruses</taxon>
        <taxon>Duplodnaviria</taxon>
        <taxon>Heunggongvirae</taxon>
        <taxon>Uroviricota</taxon>
        <taxon>Caudoviricetes</taxon>
    </lineage>
</organism>
<reference evidence="5" key="1">
    <citation type="journal article" date="2021" name="Proc. Natl. Acad. Sci. U.S.A.">
        <title>A Catalog of Tens of Thousands of Viruses from Human Metagenomes Reveals Hidden Associations with Chronic Diseases.</title>
        <authorList>
            <person name="Tisza M.J."/>
            <person name="Buck C.B."/>
        </authorList>
    </citation>
    <scope>NUCLEOTIDE SEQUENCE</scope>
    <source>
        <strain evidence="5">CtCfI1</strain>
    </source>
</reference>
<keyword evidence="2" id="KW-0238">DNA-binding</keyword>
<sequence>MAVQDFSIRLNQAMSAKNLSLRDLSEKTGINYEMIRRYSKGQAKPRNDKMKLLAQCLGVPITWLDYGEGEMTKNNDKLTPITEWDDSTPLDDDEAEIPFYKDIAFACGHGAVNDDVTHETRKLRMGKRTLSNLGVMPENAFAVTARDDSMTPYVQDGDTIYIDKGRKEVKDGRIFAIRFGELCLCKRLYRLPDGGVRIVSDNAAEFPEQVATKQQISDGEFEVIGWVWSVSRLERW</sequence>
<dbReference type="CDD" id="cd06529">
    <property type="entry name" value="S24_LexA-like"/>
    <property type="match status" value="1"/>
</dbReference>
<keyword evidence="1" id="KW-0805">Transcription regulation</keyword>
<keyword evidence="3" id="KW-0804">Transcription</keyword>
<dbReference type="SUPFAM" id="SSF51306">
    <property type="entry name" value="LexA/Signal peptidase"/>
    <property type="match status" value="1"/>
</dbReference>
<accession>A0A8S5SR72</accession>
<dbReference type="InterPro" id="IPR010982">
    <property type="entry name" value="Lambda_DNA-bd_dom_sf"/>
</dbReference>